<dbReference type="AlphaFoldDB" id="A0A1H3I4A6"/>
<proteinExistence type="predicted"/>
<dbReference type="Proteomes" id="UP000198935">
    <property type="component" value="Unassembled WGS sequence"/>
</dbReference>
<evidence type="ECO:0000256" key="1">
    <source>
        <dbReference type="SAM" id="MobiDB-lite"/>
    </source>
</evidence>
<name>A0A1H3I4A6_9BACI</name>
<feature type="compositionally biased region" description="Basic and acidic residues" evidence="1">
    <location>
        <begin position="48"/>
        <end position="61"/>
    </location>
</feature>
<gene>
    <name evidence="2" type="ORF">SAMN05421736_101712</name>
</gene>
<organism evidence="2 3">
    <name type="scientific">Evansella caseinilytica</name>
    <dbReference type="NCBI Taxonomy" id="1503961"/>
    <lineage>
        <taxon>Bacteria</taxon>
        <taxon>Bacillati</taxon>
        <taxon>Bacillota</taxon>
        <taxon>Bacilli</taxon>
        <taxon>Bacillales</taxon>
        <taxon>Bacillaceae</taxon>
        <taxon>Evansella</taxon>
    </lineage>
</organism>
<protein>
    <submittedName>
        <fullName evidence="2">Uncharacterized protein</fullName>
    </submittedName>
</protein>
<accession>A0A1H3I4A6</accession>
<sequence>MEKPSSNFVDTEKKQEPTGKASELMGKSMKSTGKVSKPTGKPSSNFADTEKNEAGKSESDGYTGEKRMIFLILLRGCCVEIGLKNYNIEGDSDYNYLARQI</sequence>
<keyword evidence="3" id="KW-1185">Reference proteome</keyword>
<dbReference type="STRING" id="1503961.SAMN05421736_101712"/>
<feature type="region of interest" description="Disordered" evidence="1">
    <location>
        <begin position="1"/>
        <end position="61"/>
    </location>
</feature>
<evidence type="ECO:0000313" key="2">
    <source>
        <dbReference type="EMBL" id="SDY22491.1"/>
    </source>
</evidence>
<reference evidence="3" key="1">
    <citation type="submission" date="2016-10" db="EMBL/GenBank/DDBJ databases">
        <authorList>
            <person name="Varghese N."/>
            <person name="Submissions S."/>
        </authorList>
    </citation>
    <scope>NUCLEOTIDE SEQUENCE [LARGE SCALE GENOMIC DNA]</scope>
    <source>
        <strain evidence="3">SP</strain>
    </source>
</reference>
<evidence type="ECO:0000313" key="3">
    <source>
        <dbReference type="Proteomes" id="UP000198935"/>
    </source>
</evidence>
<dbReference type="EMBL" id="FNPI01000001">
    <property type="protein sequence ID" value="SDY22491.1"/>
    <property type="molecule type" value="Genomic_DNA"/>
</dbReference>